<dbReference type="Proteomes" id="UP000054558">
    <property type="component" value="Unassembled WGS sequence"/>
</dbReference>
<dbReference type="Gene3D" id="3.30.559.10">
    <property type="entry name" value="Chloramphenicol acetyltransferase-like domain"/>
    <property type="match status" value="2"/>
</dbReference>
<protein>
    <submittedName>
        <fullName evidence="3">Transferase family protein</fullName>
    </submittedName>
</protein>
<sequence>MWRCRTYHPPFLVFLPPLPKETNFETFASTCRIKLSEALVAIPPLAGRFVARDGGNLAVDCNDAGVQFRTAVAYSPLPRKLGSGVTLNGTEPLSFEVPGAGGDVPLLLMQVTHFHDDRLCVSFGFHPMFTDGWGAATFAGYWAHLMRGEKPPVGLEYARPTNLQASGRPLASRYHPALCTAPPFALRIEAFISFLPRGLPQVQVIHHRCFFPTAQLKGLARTESRQVTRLVILQNGRKIIPIRTGYVGNVLIPHRTGPIAVEHLCAEPLTWSARLVRAAVRRADSGFVQATVDWVTAQPDVAAVRLQADHHRGPDVCIASAPDLPLASLDLGFGQPLSLGQAHSSSASDGLVLLTAYDENGGGVCADVSLLEGLMRALLADTAFKRFTKASRTPVKRWDDGQFYRPYV</sequence>
<name>A0A0U9HS81_KLENI</name>
<dbReference type="PANTHER" id="PTHR31642">
    <property type="entry name" value="TRICHOTHECENE 3-O-ACETYLTRANSFERASE"/>
    <property type="match status" value="1"/>
</dbReference>
<proteinExistence type="inferred from homology"/>
<organism evidence="3 4">
    <name type="scientific">Klebsormidium nitens</name>
    <name type="common">Green alga</name>
    <name type="synonym">Ulothrix nitens</name>
    <dbReference type="NCBI Taxonomy" id="105231"/>
    <lineage>
        <taxon>Eukaryota</taxon>
        <taxon>Viridiplantae</taxon>
        <taxon>Streptophyta</taxon>
        <taxon>Klebsormidiophyceae</taxon>
        <taxon>Klebsormidiales</taxon>
        <taxon>Klebsormidiaceae</taxon>
        <taxon>Klebsormidium</taxon>
    </lineage>
</organism>
<gene>
    <name evidence="3" type="ORF">KFL_003020150</name>
</gene>
<dbReference type="OMA" id="DHKSINL"/>
<evidence type="ECO:0000256" key="2">
    <source>
        <dbReference type="ARBA" id="ARBA00022679"/>
    </source>
</evidence>
<accession>A0A0U9HS81</accession>
<keyword evidence="4" id="KW-1185">Reference proteome</keyword>
<dbReference type="GO" id="GO:0016747">
    <property type="term" value="F:acyltransferase activity, transferring groups other than amino-acyl groups"/>
    <property type="evidence" value="ECO:0000318"/>
    <property type="project" value="GO_Central"/>
</dbReference>
<dbReference type="AlphaFoldDB" id="A0A0U9HS81"/>
<dbReference type="Pfam" id="PF02458">
    <property type="entry name" value="Transferase"/>
    <property type="match status" value="2"/>
</dbReference>
<dbReference type="InterPro" id="IPR050317">
    <property type="entry name" value="Plant_Fungal_Acyltransferase"/>
</dbReference>
<evidence type="ECO:0000313" key="3">
    <source>
        <dbReference type="EMBL" id="GAQ86655.1"/>
    </source>
</evidence>
<evidence type="ECO:0000313" key="4">
    <source>
        <dbReference type="Proteomes" id="UP000054558"/>
    </source>
</evidence>
<dbReference type="PANTHER" id="PTHR31642:SF310">
    <property type="entry name" value="FATTY ALCOHOL:CAFFEOYL-COA ACYLTRANSFERASE"/>
    <property type="match status" value="1"/>
</dbReference>
<keyword evidence="2 3" id="KW-0808">Transferase</keyword>
<evidence type="ECO:0000256" key="1">
    <source>
        <dbReference type="ARBA" id="ARBA00009861"/>
    </source>
</evidence>
<dbReference type="EMBL" id="DF237251">
    <property type="protein sequence ID" value="GAQ86655.1"/>
    <property type="molecule type" value="Genomic_DNA"/>
</dbReference>
<reference evidence="3 4" key="1">
    <citation type="journal article" date="2014" name="Nat. Commun.">
        <title>Klebsormidium flaccidum genome reveals primary factors for plant terrestrial adaptation.</title>
        <authorList>
            <person name="Hori K."/>
            <person name="Maruyama F."/>
            <person name="Fujisawa T."/>
            <person name="Togashi T."/>
            <person name="Yamamoto N."/>
            <person name="Seo M."/>
            <person name="Sato S."/>
            <person name="Yamada T."/>
            <person name="Mori H."/>
            <person name="Tajima N."/>
            <person name="Moriyama T."/>
            <person name="Ikeuchi M."/>
            <person name="Watanabe M."/>
            <person name="Wada H."/>
            <person name="Kobayashi K."/>
            <person name="Saito M."/>
            <person name="Masuda T."/>
            <person name="Sasaki-Sekimoto Y."/>
            <person name="Mashiguchi K."/>
            <person name="Awai K."/>
            <person name="Shimojima M."/>
            <person name="Masuda S."/>
            <person name="Iwai M."/>
            <person name="Nobusawa T."/>
            <person name="Narise T."/>
            <person name="Kondo S."/>
            <person name="Saito H."/>
            <person name="Sato R."/>
            <person name="Murakawa M."/>
            <person name="Ihara Y."/>
            <person name="Oshima-Yamada Y."/>
            <person name="Ohtaka K."/>
            <person name="Satoh M."/>
            <person name="Sonobe K."/>
            <person name="Ishii M."/>
            <person name="Ohtani R."/>
            <person name="Kanamori-Sato M."/>
            <person name="Honoki R."/>
            <person name="Miyazaki D."/>
            <person name="Mochizuki H."/>
            <person name="Umetsu J."/>
            <person name="Higashi K."/>
            <person name="Shibata D."/>
            <person name="Kamiya Y."/>
            <person name="Sato N."/>
            <person name="Nakamura Y."/>
            <person name="Tabata S."/>
            <person name="Ida S."/>
            <person name="Kurokawa K."/>
            <person name="Ohta H."/>
        </authorList>
    </citation>
    <scope>NUCLEOTIDE SEQUENCE [LARGE SCALE GENOMIC DNA]</scope>
    <source>
        <strain evidence="3 4">NIES-2285</strain>
    </source>
</reference>
<dbReference type="InterPro" id="IPR023213">
    <property type="entry name" value="CAT-like_dom_sf"/>
</dbReference>
<dbReference type="OrthoDB" id="671439at2759"/>
<comment type="similarity">
    <text evidence="1">Belongs to the plant acyltransferase family.</text>
</comment>